<reference evidence="2" key="1">
    <citation type="journal article" date="2020" name="Nature">
        <title>Giant virus diversity and host interactions through global metagenomics.</title>
        <authorList>
            <person name="Schulz F."/>
            <person name="Roux S."/>
            <person name="Paez-Espino D."/>
            <person name="Jungbluth S."/>
            <person name="Walsh D.A."/>
            <person name="Denef V.J."/>
            <person name="McMahon K.D."/>
            <person name="Konstantinidis K.T."/>
            <person name="Eloe-Fadrosh E.A."/>
            <person name="Kyrpides N.C."/>
            <person name="Woyke T."/>
        </authorList>
    </citation>
    <scope>NUCLEOTIDE SEQUENCE</scope>
    <source>
        <strain evidence="2">GVMAG-M-3300023174-189</strain>
    </source>
</reference>
<dbReference type="EMBL" id="MN739626">
    <property type="protein sequence ID" value="QHT16645.1"/>
    <property type="molecule type" value="Genomic_DNA"/>
</dbReference>
<feature type="compositionally biased region" description="Basic residues" evidence="1">
    <location>
        <begin position="275"/>
        <end position="299"/>
    </location>
</feature>
<protein>
    <submittedName>
        <fullName evidence="2">Uncharacterized protein</fullName>
    </submittedName>
</protein>
<name>A0A6C0DM51_9ZZZZ</name>
<feature type="region of interest" description="Disordered" evidence="1">
    <location>
        <begin position="264"/>
        <end position="299"/>
    </location>
</feature>
<sequence length="299" mass="33570">MPEIETAPIYYISLHGSYEMQKYLDGSEPIDTLVPENTLVIETSNIGESCYFVNFIKVMEPLLSDRVRFLQYLKGTPPADDPEDVKQKTAKAFSSCHIYSAGSTIPNRFLTAETGRRNAFHMKSGVPIKEGARASEYGKYMRFSRHDIGKAPVHVLEDVHRRLIEEVDAYETYKSIFARISKTDTYLKIIIFPLCGTIFPTNPKVGVKADAAAIKHIADLQVAADTRWSSIIGRSLNDVSKEINASYRGPTGVQIGTQFVGRDKYSVSGPVPRRGGSRKSLRKFKKTRKNKIHMTKKSL</sequence>
<organism evidence="2">
    <name type="scientific">viral metagenome</name>
    <dbReference type="NCBI Taxonomy" id="1070528"/>
    <lineage>
        <taxon>unclassified sequences</taxon>
        <taxon>metagenomes</taxon>
        <taxon>organismal metagenomes</taxon>
    </lineage>
</organism>
<dbReference type="AlphaFoldDB" id="A0A6C0DM51"/>
<accession>A0A6C0DM51</accession>
<evidence type="ECO:0000256" key="1">
    <source>
        <dbReference type="SAM" id="MobiDB-lite"/>
    </source>
</evidence>
<evidence type="ECO:0000313" key="2">
    <source>
        <dbReference type="EMBL" id="QHT16645.1"/>
    </source>
</evidence>
<proteinExistence type="predicted"/>